<comment type="similarity">
    <text evidence="1">Belongs to the N(4)/N(6)-methyltransferase family.</text>
</comment>
<name>A0A6C0I9J7_9ZZZZ</name>
<evidence type="ECO:0000256" key="5">
    <source>
        <dbReference type="ARBA" id="ARBA00022691"/>
    </source>
</evidence>
<protein>
    <recommendedName>
        <fullName evidence="2">site-specific DNA-methyltransferase (adenine-specific)</fullName>
        <ecNumber evidence="2">2.1.1.72</ecNumber>
    </recommendedName>
</protein>
<dbReference type="InterPro" id="IPR012327">
    <property type="entry name" value="MeTrfase_D12"/>
</dbReference>
<proteinExistence type="inferred from homology"/>
<dbReference type="InterPro" id="IPR029063">
    <property type="entry name" value="SAM-dependent_MTases_sf"/>
</dbReference>
<dbReference type="Gene3D" id="1.10.1020.10">
    <property type="entry name" value="Adenine-specific Methyltransferase, Domain 2"/>
    <property type="match status" value="1"/>
</dbReference>
<evidence type="ECO:0000256" key="4">
    <source>
        <dbReference type="ARBA" id="ARBA00022679"/>
    </source>
</evidence>
<comment type="catalytic activity">
    <reaction evidence="6">
        <text>a 2'-deoxyadenosine in DNA + S-adenosyl-L-methionine = an N(6)-methyl-2'-deoxyadenosine in DNA + S-adenosyl-L-homocysteine + H(+)</text>
        <dbReference type="Rhea" id="RHEA:15197"/>
        <dbReference type="Rhea" id="RHEA-COMP:12418"/>
        <dbReference type="Rhea" id="RHEA-COMP:12419"/>
        <dbReference type="ChEBI" id="CHEBI:15378"/>
        <dbReference type="ChEBI" id="CHEBI:57856"/>
        <dbReference type="ChEBI" id="CHEBI:59789"/>
        <dbReference type="ChEBI" id="CHEBI:90615"/>
        <dbReference type="ChEBI" id="CHEBI:90616"/>
        <dbReference type="EC" id="2.1.1.72"/>
    </reaction>
</comment>
<accession>A0A6C0I9J7</accession>
<organism evidence="7">
    <name type="scientific">viral metagenome</name>
    <dbReference type="NCBI Taxonomy" id="1070528"/>
    <lineage>
        <taxon>unclassified sequences</taxon>
        <taxon>metagenomes</taxon>
        <taxon>organismal metagenomes</taxon>
    </lineage>
</organism>
<dbReference type="GO" id="GO:0009007">
    <property type="term" value="F:site-specific DNA-methyltransferase (adenine-specific) activity"/>
    <property type="evidence" value="ECO:0007669"/>
    <property type="project" value="UniProtKB-EC"/>
</dbReference>
<keyword evidence="4" id="KW-0808">Transferase</keyword>
<evidence type="ECO:0000256" key="2">
    <source>
        <dbReference type="ARBA" id="ARBA00011900"/>
    </source>
</evidence>
<dbReference type="GO" id="GO:0043565">
    <property type="term" value="F:sequence-specific DNA binding"/>
    <property type="evidence" value="ECO:0007669"/>
    <property type="project" value="TreeGrafter"/>
</dbReference>
<dbReference type="SUPFAM" id="SSF53335">
    <property type="entry name" value="S-adenosyl-L-methionine-dependent methyltransferases"/>
    <property type="match status" value="1"/>
</dbReference>
<dbReference type="GO" id="GO:0009307">
    <property type="term" value="P:DNA restriction-modification system"/>
    <property type="evidence" value="ECO:0007669"/>
    <property type="project" value="InterPro"/>
</dbReference>
<dbReference type="Pfam" id="PF02086">
    <property type="entry name" value="MethyltransfD12"/>
    <property type="match status" value="2"/>
</dbReference>
<evidence type="ECO:0000256" key="1">
    <source>
        <dbReference type="ARBA" id="ARBA00006594"/>
    </source>
</evidence>
<sequence length="280" mass="32331">MKYLGGKQRLGKHIAPILKDIWAIYESLFSTSLEAYLEPFCGSLGVLKNMTDIKSSGVSILANDYHPDLIQMWQEVKAGTFVCPESVSEEEYNAAKLLPSPSALKSFIGFGMSFGGRFFGAYSQKYLNDKPEDFCKEMTNSLKRIGPVIQKVTFTNNEYQELSPKNMFVYCDPPYAFNKYPIKYRRATKKYDVFDNVKFWELMREWSKTNLVVVSEVTAPSDFVNVWEQERYRSAAQSKKTRFCEKSETESKTHNMEKLYIHESIASKLFPETKSEENKK</sequence>
<evidence type="ECO:0000256" key="3">
    <source>
        <dbReference type="ARBA" id="ARBA00022603"/>
    </source>
</evidence>
<dbReference type="AlphaFoldDB" id="A0A6C0I9J7"/>
<dbReference type="EC" id="2.1.1.72" evidence="2"/>
<dbReference type="EMBL" id="MN740134">
    <property type="protein sequence ID" value="QHT89047.1"/>
    <property type="molecule type" value="Genomic_DNA"/>
</dbReference>
<evidence type="ECO:0000313" key="7">
    <source>
        <dbReference type="EMBL" id="QHT89047.1"/>
    </source>
</evidence>
<dbReference type="Gene3D" id="3.40.50.150">
    <property type="entry name" value="Vaccinia Virus protein VP39"/>
    <property type="match status" value="2"/>
</dbReference>
<dbReference type="GO" id="GO:0006298">
    <property type="term" value="P:mismatch repair"/>
    <property type="evidence" value="ECO:0007669"/>
    <property type="project" value="TreeGrafter"/>
</dbReference>
<dbReference type="InterPro" id="IPR023095">
    <property type="entry name" value="Ade_MeTrfase_dom_2"/>
</dbReference>
<evidence type="ECO:0000256" key="6">
    <source>
        <dbReference type="ARBA" id="ARBA00047942"/>
    </source>
</evidence>
<keyword evidence="3" id="KW-0489">Methyltransferase</keyword>
<dbReference type="PANTHER" id="PTHR30481">
    <property type="entry name" value="DNA ADENINE METHYLASE"/>
    <property type="match status" value="1"/>
</dbReference>
<dbReference type="GO" id="GO:1904047">
    <property type="term" value="F:S-adenosyl-L-methionine binding"/>
    <property type="evidence" value="ECO:0007669"/>
    <property type="project" value="TreeGrafter"/>
</dbReference>
<reference evidence="7" key="1">
    <citation type="journal article" date="2020" name="Nature">
        <title>Giant virus diversity and host interactions through global metagenomics.</title>
        <authorList>
            <person name="Schulz F."/>
            <person name="Roux S."/>
            <person name="Paez-Espino D."/>
            <person name="Jungbluth S."/>
            <person name="Walsh D.A."/>
            <person name="Denef V.J."/>
            <person name="McMahon K.D."/>
            <person name="Konstantinidis K.T."/>
            <person name="Eloe-Fadrosh E.A."/>
            <person name="Kyrpides N.C."/>
            <person name="Woyke T."/>
        </authorList>
    </citation>
    <scope>NUCLEOTIDE SEQUENCE</scope>
    <source>
        <strain evidence="7">GVMAG-M-3300023184-51</strain>
    </source>
</reference>
<keyword evidence="5" id="KW-0949">S-adenosyl-L-methionine</keyword>
<dbReference type="GO" id="GO:0032259">
    <property type="term" value="P:methylation"/>
    <property type="evidence" value="ECO:0007669"/>
    <property type="project" value="UniProtKB-KW"/>
</dbReference>